<evidence type="ECO:0000313" key="2">
    <source>
        <dbReference type="Ensembl" id="ENSSPUP00000013982.1"/>
    </source>
</evidence>
<dbReference type="GO" id="GO:0043565">
    <property type="term" value="F:sequence-specific DNA binding"/>
    <property type="evidence" value="ECO:0007669"/>
    <property type="project" value="Ensembl"/>
</dbReference>
<accession>A0A8D0L7A4</accession>
<dbReference type="PANTHER" id="PTHR28376">
    <property type="entry name" value="RGD1562914"/>
    <property type="match status" value="1"/>
</dbReference>
<feature type="region of interest" description="Disordered" evidence="1">
    <location>
        <begin position="198"/>
        <end position="233"/>
    </location>
</feature>
<dbReference type="GO" id="GO:0005634">
    <property type="term" value="C:nucleus"/>
    <property type="evidence" value="ECO:0007669"/>
    <property type="project" value="Ensembl"/>
</dbReference>
<dbReference type="GO" id="GO:0003713">
    <property type="term" value="F:transcription coactivator activity"/>
    <property type="evidence" value="ECO:0007669"/>
    <property type="project" value="Ensembl"/>
</dbReference>
<gene>
    <name evidence="2" type="primary">POU2AF2</name>
</gene>
<evidence type="ECO:0000256" key="1">
    <source>
        <dbReference type="SAM" id="MobiDB-lite"/>
    </source>
</evidence>
<keyword evidence="3" id="KW-1185">Reference proteome</keyword>
<dbReference type="InterPro" id="IPR037655">
    <property type="entry name" value="POU2AF2"/>
</dbReference>
<feature type="region of interest" description="Disordered" evidence="1">
    <location>
        <begin position="122"/>
        <end position="149"/>
    </location>
</feature>
<dbReference type="Ensembl" id="ENSSPUT00000014915.1">
    <property type="protein sequence ID" value="ENSSPUP00000013982.1"/>
    <property type="gene ID" value="ENSSPUG00000010786.1"/>
</dbReference>
<dbReference type="GeneTree" id="ENSGT00390000000586"/>
<sequence>SSPMTGYYGVRRSFMSELDFHNPKQLSNDVYASSLGAKPFACESPTVQGYPSPLLDSYFTEQYGDYRAASLTPSATSLFSASSLPPLLPPFPNDSTHFLIRDSWDQAMSDSLNQSDACPDSLQALSSSTPGCLTPHEAGSSSQYRGSGWSSSISGTQPYPLHALEDVHYATSYPVTSSYSFSPFMTVANDLTPKMIHLSSDESSDTTSLHDNSSWPKEDGSPLWASYEGRRTY</sequence>
<feature type="compositionally biased region" description="Low complexity" evidence="1">
    <location>
        <begin position="139"/>
        <end position="149"/>
    </location>
</feature>
<reference evidence="2" key="2">
    <citation type="submission" date="2025-09" db="UniProtKB">
        <authorList>
            <consortium name="Ensembl"/>
        </authorList>
    </citation>
    <scope>IDENTIFICATION</scope>
</reference>
<proteinExistence type="predicted"/>
<dbReference type="Pfam" id="PF17721">
    <property type="entry name" value="POU2AF2"/>
    <property type="match status" value="1"/>
</dbReference>
<protein>
    <submittedName>
        <fullName evidence="2">POU class 2 homeobox associating factor 2</fullName>
    </submittedName>
</protein>
<organism evidence="2 3">
    <name type="scientific">Sphenodon punctatus</name>
    <name type="common">Tuatara</name>
    <name type="synonym">Hatteria punctata</name>
    <dbReference type="NCBI Taxonomy" id="8508"/>
    <lineage>
        <taxon>Eukaryota</taxon>
        <taxon>Metazoa</taxon>
        <taxon>Chordata</taxon>
        <taxon>Craniata</taxon>
        <taxon>Vertebrata</taxon>
        <taxon>Euteleostomi</taxon>
        <taxon>Lepidosauria</taxon>
        <taxon>Sphenodontia</taxon>
        <taxon>Sphenodontidae</taxon>
        <taxon>Sphenodon</taxon>
    </lineage>
</organism>
<dbReference type="AlphaFoldDB" id="A0A8D0L7A4"/>
<reference evidence="2" key="1">
    <citation type="submission" date="2025-08" db="UniProtKB">
        <authorList>
            <consortium name="Ensembl"/>
        </authorList>
    </citation>
    <scope>IDENTIFICATION</scope>
</reference>
<evidence type="ECO:0000313" key="3">
    <source>
        <dbReference type="Proteomes" id="UP000694392"/>
    </source>
</evidence>
<dbReference type="Proteomes" id="UP000694392">
    <property type="component" value="Unplaced"/>
</dbReference>
<name>A0A8D0L7A4_SPHPU</name>
<dbReference type="OMA" id="QHRSSGW"/>
<dbReference type="PANTHER" id="PTHR28376:SF1">
    <property type="entry name" value="POU DOMAIN CLASS 2-ASSOCIATING FACTOR 2"/>
    <property type="match status" value="1"/>
</dbReference>